<evidence type="ECO:0000256" key="1">
    <source>
        <dbReference type="ARBA" id="ARBA00004651"/>
    </source>
</evidence>
<evidence type="ECO:0000256" key="4">
    <source>
        <dbReference type="ARBA" id="ARBA00022989"/>
    </source>
</evidence>
<comment type="caution">
    <text evidence="7">The sequence shown here is derived from an EMBL/GenBank/DDBJ whole genome shotgun (WGS) entry which is preliminary data.</text>
</comment>
<accession>A0A178KBV5</accession>
<dbReference type="RefSeq" id="WP_068331000.1">
    <property type="nucleotide sequence ID" value="NZ_LVHF01000025.1"/>
</dbReference>
<feature type="transmembrane region" description="Helical" evidence="6">
    <location>
        <begin position="358"/>
        <end position="378"/>
    </location>
</feature>
<dbReference type="PANTHER" id="PTHR10010:SF46">
    <property type="entry name" value="SODIUM-DEPENDENT PHOSPHATE TRANSPORT PROTEIN 2B"/>
    <property type="match status" value="1"/>
</dbReference>
<evidence type="ECO:0000256" key="2">
    <source>
        <dbReference type="ARBA" id="ARBA00022475"/>
    </source>
</evidence>
<sequence length="380" mass="39972">MNTQATTAAPQNSSMRWVRWANLAFMLYILLVAVSMVSSGFKWSVGEQAKTLFEFASHPVAGLMIGLAATALIQSSSTVTSIIVGLVAGGLPVETAIPMVMGANIGTTLTNTLVSLGHARCKDEFRRAFASATVHDFFNLLAVLIFLPLEMMFGLLDKISSWLVSPMMGAGDMSMKGLNFMKPLTKPAVELVKGPLEAFGTLGGVALIFIGIALIFVAITAMGKLMRSLMVGRAKDILKNAIGRGPLHGIASGSIVTILVQSSSTTTSLMVPLVGTGVLKVREVYPFTLGANIGTCITALLAATAISGDNAVFALQIALVHLAFNVLATLLIFGIPFLRELPLKGAFHLGDLAIKSKATVFGYIAMVFLVIPVGILSLTA</sequence>
<name>A0A178KBV5_9GAMM</name>
<dbReference type="GO" id="GO:0044341">
    <property type="term" value="P:sodium-dependent phosphate transport"/>
    <property type="evidence" value="ECO:0007669"/>
    <property type="project" value="InterPro"/>
</dbReference>
<dbReference type="AlphaFoldDB" id="A0A178KBV5"/>
<dbReference type="EMBL" id="LVHF01000025">
    <property type="protein sequence ID" value="OAN14162.1"/>
    <property type="molecule type" value="Genomic_DNA"/>
</dbReference>
<keyword evidence="3 6" id="KW-0812">Transmembrane</keyword>
<evidence type="ECO:0000256" key="6">
    <source>
        <dbReference type="SAM" id="Phobius"/>
    </source>
</evidence>
<keyword evidence="2" id="KW-1003">Cell membrane</keyword>
<keyword evidence="4 6" id="KW-1133">Transmembrane helix</keyword>
<feature type="transmembrane region" description="Helical" evidence="6">
    <location>
        <begin position="95"/>
        <end position="116"/>
    </location>
</feature>
<gene>
    <name evidence="7" type="ORF">A3K86_11285</name>
</gene>
<feature type="transmembrane region" description="Helical" evidence="6">
    <location>
        <begin position="313"/>
        <end position="338"/>
    </location>
</feature>
<evidence type="ECO:0000256" key="5">
    <source>
        <dbReference type="ARBA" id="ARBA00023136"/>
    </source>
</evidence>
<evidence type="ECO:0000313" key="8">
    <source>
        <dbReference type="Proteomes" id="UP000078503"/>
    </source>
</evidence>
<dbReference type="GO" id="GO:0005886">
    <property type="term" value="C:plasma membrane"/>
    <property type="evidence" value="ECO:0007669"/>
    <property type="project" value="UniProtKB-SubCell"/>
</dbReference>
<feature type="transmembrane region" description="Helical" evidence="6">
    <location>
        <begin position="284"/>
        <end position="306"/>
    </location>
</feature>
<feature type="transmembrane region" description="Helical" evidence="6">
    <location>
        <begin position="137"/>
        <end position="156"/>
    </location>
</feature>
<keyword evidence="5 6" id="KW-0472">Membrane</keyword>
<dbReference type="NCBIfam" id="NF037997">
    <property type="entry name" value="Na_Pi_symport"/>
    <property type="match status" value="2"/>
</dbReference>
<organism evidence="7 8">
    <name type="scientific">Photobacterium jeanii</name>
    <dbReference type="NCBI Taxonomy" id="858640"/>
    <lineage>
        <taxon>Bacteria</taxon>
        <taxon>Pseudomonadati</taxon>
        <taxon>Pseudomonadota</taxon>
        <taxon>Gammaproteobacteria</taxon>
        <taxon>Vibrionales</taxon>
        <taxon>Vibrionaceae</taxon>
        <taxon>Photobacterium</taxon>
    </lineage>
</organism>
<dbReference type="OrthoDB" id="9763003at2"/>
<dbReference type="PANTHER" id="PTHR10010">
    <property type="entry name" value="SOLUTE CARRIER FAMILY 34 SODIUM PHOSPHATE , MEMBER 2-RELATED"/>
    <property type="match status" value="1"/>
</dbReference>
<proteinExistence type="predicted"/>
<dbReference type="Pfam" id="PF02690">
    <property type="entry name" value="Na_Pi_cotrans"/>
    <property type="match status" value="2"/>
</dbReference>
<dbReference type="STRING" id="858640.A3K86_11285"/>
<dbReference type="GO" id="GO:0005436">
    <property type="term" value="F:sodium:phosphate symporter activity"/>
    <property type="evidence" value="ECO:0007669"/>
    <property type="project" value="InterPro"/>
</dbReference>
<reference evidence="7 8" key="1">
    <citation type="submission" date="2016-03" db="EMBL/GenBank/DDBJ databases">
        <title>Photobacterium proteolyticum sp. nov. a protease producing bacterium isolated from ocean sediments of Laizhou Bay.</title>
        <authorList>
            <person name="Li Y."/>
        </authorList>
    </citation>
    <scope>NUCLEOTIDE SEQUENCE [LARGE SCALE GENOMIC DNA]</scope>
    <source>
        <strain evidence="7 8">R-40508</strain>
    </source>
</reference>
<evidence type="ECO:0000313" key="7">
    <source>
        <dbReference type="EMBL" id="OAN14162.1"/>
    </source>
</evidence>
<comment type="subcellular location">
    <subcellularLocation>
        <location evidence="1">Cell membrane</location>
        <topology evidence="1">Multi-pass membrane protein</topology>
    </subcellularLocation>
</comment>
<protein>
    <submittedName>
        <fullName evidence="7">Sodium:phosphate symporter</fullName>
    </submittedName>
</protein>
<feature type="transmembrane region" description="Helical" evidence="6">
    <location>
        <begin position="202"/>
        <end position="226"/>
    </location>
</feature>
<dbReference type="InterPro" id="IPR003841">
    <property type="entry name" value="Na/Pi_transpt"/>
</dbReference>
<evidence type="ECO:0000256" key="3">
    <source>
        <dbReference type="ARBA" id="ARBA00022692"/>
    </source>
</evidence>
<dbReference type="Proteomes" id="UP000078503">
    <property type="component" value="Unassembled WGS sequence"/>
</dbReference>
<feature type="transmembrane region" description="Helical" evidence="6">
    <location>
        <begin position="62"/>
        <end position="89"/>
    </location>
</feature>
<keyword evidence="8" id="KW-1185">Reference proteome</keyword>
<feature type="transmembrane region" description="Helical" evidence="6">
    <location>
        <begin position="20"/>
        <end position="41"/>
    </location>
</feature>